<comment type="caution">
    <text evidence="2">The sequence shown here is derived from an EMBL/GenBank/DDBJ whole genome shotgun (WGS) entry which is preliminary data.</text>
</comment>
<organism evidence="2 3">
    <name type="scientific">Bifidobacterium vespertilionis</name>
    <dbReference type="NCBI Taxonomy" id="2562524"/>
    <lineage>
        <taxon>Bacteria</taxon>
        <taxon>Bacillati</taxon>
        <taxon>Actinomycetota</taxon>
        <taxon>Actinomycetes</taxon>
        <taxon>Bifidobacteriales</taxon>
        <taxon>Bifidobacteriaceae</taxon>
        <taxon>Bifidobacterium</taxon>
    </lineage>
</organism>
<dbReference type="RefSeq" id="WP_150353934.1">
    <property type="nucleotide sequence ID" value="NZ_RZNZ01000010.1"/>
</dbReference>
<accession>A0A5J5DUE8</accession>
<gene>
    <name evidence="2" type="ORF">EM848_05505</name>
    <name evidence="1" type="ORF">EMO90_08125</name>
</gene>
<dbReference type="PANTHER" id="PTHR41913">
    <property type="entry name" value="DUF1684 DOMAIN-CONTAINING PROTEIN"/>
    <property type="match status" value="1"/>
</dbReference>
<proteinExistence type="predicted"/>
<keyword evidence="4" id="KW-1185">Reference proteome</keyword>
<dbReference type="OrthoDB" id="5493262at2"/>
<dbReference type="Proteomes" id="UP000345527">
    <property type="component" value="Unassembled WGS sequence"/>
</dbReference>
<dbReference type="Pfam" id="PF07920">
    <property type="entry name" value="DUF1684"/>
    <property type="match status" value="1"/>
</dbReference>
<evidence type="ECO:0000313" key="4">
    <source>
        <dbReference type="Proteomes" id="UP000374630"/>
    </source>
</evidence>
<dbReference type="EMBL" id="RZNZ01000010">
    <property type="protein sequence ID" value="KAA8819591.1"/>
    <property type="molecule type" value="Genomic_DNA"/>
</dbReference>
<evidence type="ECO:0000313" key="1">
    <source>
        <dbReference type="EMBL" id="KAA8819591.1"/>
    </source>
</evidence>
<dbReference type="EMBL" id="RZOA01000009">
    <property type="protein sequence ID" value="KAA8823401.1"/>
    <property type="molecule type" value="Genomic_DNA"/>
</dbReference>
<dbReference type="Proteomes" id="UP000374630">
    <property type="component" value="Unassembled WGS sequence"/>
</dbReference>
<protein>
    <submittedName>
        <fullName evidence="2">DUF1684 domain-containing protein</fullName>
    </submittedName>
</protein>
<evidence type="ECO:0000313" key="2">
    <source>
        <dbReference type="EMBL" id="KAA8823401.1"/>
    </source>
</evidence>
<sequence length="283" mass="31804">MTDTNIVTARRADLYTQAWYVWQAGRQETLTAPHNYLAPLSTTWVSEGETKTIREFPGEWSVSEDTLIYTPEPGSGVVNERRPLDGPISFTPTAFGEQSLGYIDLGDVRAEVNAQTDLAERDTYRFWIRIKDPNAAARRDFKGIDHFDIDPAWRLPATFKPATQDELDIHDSVVPTVLQSYKVLGTLEFSYEGQVYSLVVSNVFGHAYVFFTDETSGHQTAGIGRIYELSAADVLGLGHVDFNYAFNYPCSFSLFCTCPIPSKRNHLPFAVTAGEKTPNEYQY</sequence>
<dbReference type="AlphaFoldDB" id="A0A5J5DUE8"/>
<evidence type="ECO:0000313" key="3">
    <source>
        <dbReference type="Proteomes" id="UP000345527"/>
    </source>
</evidence>
<dbReference type="InterPro" id="IPR012467">
    <property type="entry name" value="DUF1684"/>
</dbReference>
<name>A0A5J5DUE8_9BIFI</name>
<dbReference type="PANTHER" id="PTHR41913:SF1">
    <property type="entry name" value="DUF1684 DOMAIN-CONTAINING PROTEIN"/>
    <property type="match status" value="1"/>
</dbReference>
<reference evidence="3 4" key="1">
    <citation type="journal article" date="2019" name="Syst. Appl. Microbiol.">
        <title>Characterization of Bifidobacterium species in feaces of the Egyptian fruit bat: Description of B. vespertilionis sp. nov. and B. rousetti sp. nov.</title>
        <authorList>
            <person name="Modesto M."/>
            <person name="Satti M."/>
            <person name="Watanabe K."/>
            <person name="Puglisi E."/>
            <person name="Morelli L."/>
            <person name="Huang C.-H."/>
            <person name="Liou J.-S."/>
            <person name="Miyashita M."/>
            <person name="Tamura T."/>
            <person name="Saito S."/>
            <person name="Mori K."/>
            <person name="Huang L."/>
            <person name="Sciavilla P."/>
            <person name="Sandri C."/>
            <person name="Spiezio C."/>
            <person name="Vitali F."/>
            <person name="Cavalieri D."/>
            <person name="Perpetuini G."/>
            <person name="Tofalo R."/>
            <person name="Bonetti A."/>
            <person name="Arita M."/>
            <person name="Mattarelli P."/>
        </authorList>
    </citation>
    <scope>NUCLEOTIDE SEQUENCE [LARGE SCALE GENOMIC DNA]</scope>
    <source>
        <strain evidence="1 4">RST16</strain>
        <strain evidence="2 3">RST8</strain>
    </source>
</reference>